<proteinExistence type="predicted"/>
<gene>
    <name evidence="2" type="ORF">EBH_0064170</name>
</gene>
<evidence type="ECO:0000313" key="2">
    <source>
        <dbReference type="EMBL" id="CDJ46104.1"/>
    </source>
</evidence>
<dbReference type="EMBL" id="HG710290">
    <property type="protein sequence ID" value="CDJ46104.1"/>
    <property type="molecule type" value="Genomic_DNA"/>
</dbReference>
<evidence type="ECO:0000256" key="1">
    <source>
        <dbReference type="SAM" id="Coils"/>
    </source>
</evidence>
<dbReference type="Proteomes" id="UP000030750">
    <property type="component" value="Unassembled WGS sequence"/>
</dbReference>
<dbReference type="OrthoDB" id="435593at2759"/>
<keyword evidence="1" id="KW-0175">Coiled coil</keyword>
<sequence>MLESLCRPSIAAIEETLAAGQQQLQQQQMQQQQMQQQLQQQQLQSLCTKLDSLAIVLRDTSSGVKEEPQRLAAVQAFVCVHPTYLYSAEWMAVSFMIRVCVHPTYLYAAEWMAVSFANEGLAVRQTLAALIQQLAAAGFQTIKNYVRV</sequence>
<reference evidence="2" key="1">
    <citation type="submission" date="2013-10" db="EMBL/GenBank/DDBJ databases">
        <title>Genomic analysis of the causative agents of coccidiosis in chickens.</title>
        <authorList>
            <person name="Reid A.J."/>
            <person name="Blake D."/>
            <person name="Billington K."/>
            <person name="Browne H."/>
            <person name="Dunn M."/>
            <person name="Hung S."/>
            <person name="Kawahara F."/>
            <person name="Miranda-Saavedra D."/>
            <person name="Mourier T."/>
            <person name="Nagra H."/>
            <person name="Otto T.D."/>
            <person name="Rawlings N."/>
            <person name="Sanchez A."/>
            <person name="Sanders M."/>
            <person name="Subramaniam C."/>
            <person name="Tay Y."/>
            <person name="Dear P."/>
            <person name="Doerig C."/>
            <person name="Gruber A."/>
            <person name="Parkinson J."/>
            <person name="Shirley M."/>
            <person name="Wan K.L."/>
            <person name="Berriman M."/>
            <person name="Tomley F."/>
            <person name="Pain A."/>
        </authorList>
    </citation>
    <scope>NUCLEOTIDE SEQUENCE [LARGE SCALE GENOMIC DNA]</scope>
    <source>
        <strain evidence="2">Houghton</strain>
    </source>
</reference>
<dbReference type="AlphaFoldDB" id="U6LC28"/>
<accession>U6LC28</accession>
<name>U6LC28_9EIME</name>
<feature type="coiled-coil region" evidence="1">
    <location>
        <begin position="10"/>
        <end position="44"/>
    </location>
</feature>
<reference evidence="2" key="2">
    <citation type="submission" date="2013-10" db="EMBL/GenBank/DDBJ databases">
        <authorList>
            <person name="Aslett M."/>
        </authorList>
    </citation>
    <scope>NUCLEOTIDE SEQUENCE [LARGE SCALE GENOMIC DNA]</scope>
    <source>
        <strain evidence="2">Houghton</strain>
    </source>
</reference>
<protein>
    <submittedName>
        <fullName evidence="2">Uncharacterized protein</fullName>
    </submittedName>
</protein>
<evidence type="ECO:0000313" key="3">
    <source>
        <dbReference type="Proteomes" id="UP000030750"/>
    </source>
</evidence>
<keyword evidence="3" id="KW-1185">Reference proteome</keyword>
<organism evidence="2 3">
    <name type="scientific">Eimeria brunetti</name>
    <dbReference type="NCBI Taxonomy" id="51314"/>
    <lineage>
        <taxon>Eukaryota</taxon>
        <taxon>Sar</taxon>
        <taxon>Alveolata</taxon>
        <taxon>Apicomplexa</taxon>
        <taxon>Conoidasida</taxon>
        <taxon>Coccidia</taxon>
        <taxon>Eucoccidiorida</taxon>
        <taxon>Eimeriorina</taxon>
        <taxon>Eimeriidae</taxon>
        <taxon>Eimeria</taxon>
    </lineage>
</organism>
<dbReference type="VEuPathDB" id="ToxoDB:EBH_0064170"/>